<evidence type="ECO:0000256" key="6">
    <source>
        <dbReference type="ARBA" id="ARBA00022801"/>
    </source>
</evidence>
<keyword evidence="7" id="KW-0460">Magnesium</keyword>
<dbReference type="Pfam" id="PF00752">
    <property type="entry name" value="XPG_N"/>
    <property type="match status" value="1"/>
</dbReference>
<evidence type="ECO:0000256" key="2">
    <source>
        <dbReference type="ARBA" id="ARBA00022722"/>
    </source>
</evidence>
<dbReference type="Proteomes" id="UP000054359">
    <property type="component" value="Unassembled WGS sequence"/>
</dbReference>
<dbReference type="STRING" id="407821.A0A087UVK4"/>
<dbReference type="PRINTS" id="PR00853">
    <property type="entry name" value="XPGRADSUPER"/>
</dbReference>
<protein>
    <submittedName>
        <fullName evidence="12">Flap endonuclease GEN-like protein</fullName>
    </submittedName>
</protein>
<dbReference type="GO" id="GO:0008821">
    <property type="term" value="F:crossover junction DNA endonuclease activity"/>
    <property type="evidence" value="ECO:0007669"/>
    <property type="project" value="UniProtKB-ARBA"/>
</dbReference>
<evidence type="ECO:0000313" key="13">
    <source>
        <dbReference type="Proteomes" id="UP000054359"/>
    </source>
</evidence>
<dbReference type="GO" id="GO:0006281">
    <property type="term" value="P:DNA repair"/>
    <property type="evidence" value="ECO:0007669"/>
    <property type="project" value="UniProtKB-KW"/>
</dbReference>
<evidence type="ECO:0000259" key="10">
    <source>
        <dbReference type="SMART" id="SM00484"/>
    </source>
</evidence>
<comment type="similarity">
    <text evidence="9">Belongs to the XPG/RAD2 endonuclease family. GEN subfamily.</text>
</comment>
<sequence length="504" mass="58188">MGVTGLWPLLSELAERKPLSYLNGKRVAVDLSGWVVEATRCNGLKTAKNPHLRNLFFRVSRLLQNGAHPIFILEGNVPFLKENTIKQRKPHPHKQFSNSECVSRGMFDRVLEQCEELLKSLGVPCLKSSGEAEALCAYLCLKGVVDGVITEDNDAFLYGANVVFRDFSIDPSDPHVNLYRLNSSKNKLHLDQRKLVALALLLGCDYSKGVPGIGKDAAVKLLIELQDTDILQRFKDWKQLSESDLFPGYDSKPLKKSTHCSRCDHTGSSSKHKKEGCEMCESKITCYLPDVNKPCTCLWHKKNEIERKRKIELKIYNIVKKISDFPDLKVIDEYLNYSDEIPEEESLEWKCPNLDEFQDKVLTYLNWTLESSFKKFLPIFTSWQQQKITKNQECKEINFCFEPVRILKEHTIKSEDYYEVLWRESGAKICKVEMPEEIMSTYEFAERFAKAYPESVRTFKEKREEEKEKKKGKSKTKRVVSANHNFKMTDFFHCETKANCDTPS</sequence>
<dbReference type="Pfam" id="PF00867">
    <property type="entry name" value="XPG_I"/>
    <property type="match status" value="1"/>
</dbReference>
<keyword evidence="13" id="KW-1185">Reference proteome</keyword>
<dbReference type="FunFam" id="1.10.150.20:FF:000030">
    <property type="entry name" value="Flap endonuclease GEN-like 1"/>
    <property type="match status" value="1"/>
</dbReference>
<dbReference type="Gene3D" id="3.40.50.1010">
    <property type="entry name" value="5'-nuclease"/>
    <property type="match status" value="1"/>
</dbReference>
<feature type="non-terminal residue" evidence="12">
    <location>
        <position position="504"/>
    </location>
</feature>
<evidence type="ECO:0000313" key="12">
    <source>
        <dbReference type="EMBL" id="KFM81393.1"/>
    </source>
</evidence>
<evidence type="ECO:0000259" key="11">
    <source>
        <dbReference type="SMART" id="SM00485"/>
    </source>
</evidence>
<evidence type="ECO:0000256" key="1">
    <source>
        <dbReference type="ARBA" id="ARBA00001946"/>
    </source>
</evidence>
<keyword evidence="4 12" id="KW-0255">Endonuclease</keyword>
<dbReference type="SUPFAM" id="SSF88723">
    <property type="entry name" value="PIN domain-like"/>
    <property type="match status" value="1"/>
</dbReference>
<evidence type="ECO:0000256" key="9">
    <source>
        <dbReference type="ARBA" id="ARBA00038112"/>
    </source>
</evidence>
<dbReference type="InterPro" id="IPR041012">
    <property type="entry name" value="GEN_chromo"/>
</dbReference>
<feature type="domain" description="XPG-I" evidence="10">
    <location>
        <begin position="119"/>
        <end position="190"/>
    </location>
</feature>
<dbReference type="AlphaFoldDB" id="A0A087UVK4"/>
<dbReference type="OMA" id="RNLYFRT"/>
<dbReference type="EMBL" id="KK121846">
    <property type="protein sequence ID" value="KFM81393.1"/>
    <property type="molecule type" value="Genomic_DNA"/>
</dbReference>
<comment type="cofactor">
    <cofactor evidence="1">
        <name>Mg(2+)</name>
        <dbReference type="ChEBI" id="CHEBI:18420"/>
    </cofactor>
</comment>
<accession>A0A087UVK4</accession>
<dbReference type="PANTHER" id="PTHR11081:SF70">
    <property type="entry name" value="FLAP ENDONUCLEASE GEN HOMOLOG 1"/>
    <property type="match status" value="1"/>
</dbReference>
<keyword evidence="3" id="KW-0479">Metal-binding</keyword>
<dbReference type="SMART" id="SM00279">
    <property type="entry name" value="HhH2"/>
    <property type="match status" value="1"/>
</dbReference>
<dbReference type="Pfam" id="PF18704">
    <property type="entry name" value="Chromo_2"/>
    <property type="match status" value="1"/>
</dbReference>
<reference evidence="12 13" key="1">
    <citation type="submission" date="2013-11" db="EMBL/GenBank/DDBJ databases">
        <title>Genome sequencing of Stegodyphus mimosarum.</title>
        <authorList>
            <person name="Bechsgaard J."/>
        </authorList>
    </citation>
    <scope>NUCLEOTIDE SEQUENCE [LARGE SCALE GENOMIC DNA]</scope>
</reference>
<dbReference type="PANTHER" id="PTHR11081">
    <property type="entry name" value="FLAP ENDONUCLEASE FAMILY MEMBER"/>
    <property type="match status" value="1"/>
</dbReference>
<dbReference type="SUPFAM" id="SSF47807">
    <property type="entry name" value="5' to 3' exonuclease, C-terminal subdomain"/>
    <property type="match status" value="1"/>
</dbReference>
<evidence type="ECO:0000256" key="3">
    <source>
        <dbReference type="ARBA" id="ARBA00022723"/>
    </source>
</evidence>
<dbReference type="SMART" id="SM00485">
    <property type="entry name" value="XPGN"/>
    <property type="match status" value="1"/>
</dbReference>
<dbReference type="InterPro" id="IPR006085">
    <property type="entry name" value="XPG_DNA_repair_N"/>
</dbReference>
<evidence type="ECO:0000256" key="4">
    <source>
        <dbReference type="ARBA" id="ARBA00022759"/>
    </source>
</evidence>
<keyword evidence="6" id="KW-0378">Hydrolase</keyword>
<feature type="domain" description="XPG N-terminal" evidence="11">
    <location>
        <begin position="1"/>
        <end position="95"/>
    </location>
</feature>
<dbReference type="SMART" id="SM00484">
    <property type="entry name" value="XPGI"/>
    <property type="match status" value="1"/>
</dbReference>
<dbReference type="InterPro" id="IPR036279">
    <property type="entry name" value="5-3_exonuclease_C_sf"/>
</dbReference>
<evidence type="ECO:0000256" key="8">
    <source>
        <dbReference type="ARBA" id="ARBA00023204"/>
    </source>
</evidence>
<dbReference type="InterPro" id="IPR008918">
    <property type="entry name" value="HhH2"/>
</dbReference>
<dbReference type="CDD" id="cd09869">
    <property type="entry name" value="PIN_GEN1"/>
    <property type="match status" value="1"/>
</dbReference>
<name>A0A087UVK4_STEMI</name>
<dbReference type="InterPro" id="IPR029060">
    <property type="entry name" value="PIN-like_dom_sf"/>
</dbReference>
<dbReference type="GO" id="GO:0046872">
    <property type="term" value="F:metal ion binding"/>
    <property type="evidence" value="ECO:0007669"/>
    <property type="project" value="UniProtKB-KW"/>
</dbReference>
<dbReference type="InterPro" id="IPR006084">
    <property type="entry name" value="XPG/Rad2"/>
</dbReference>
<keyword evidence="8" id="KW-0234">DNA repair</keyword>
<gene>
    <name evidence="12" type="ORF">X975_09236</name>
</gene>
<dbReference type="InterPro" id="IPR006086">
    <property type="entry name" value="XPG-I_dom"/>
</dbReference>
<evidence type="ECO:0000256" key="5">
    <source>
        <dbReference type="ARBA" id="ARBA00022763"/>
    </source>
</evidence>
<keyword evidence="5" id="KW-0227">DNA damage</keyword>
<keyword evidence="2" id="KW-0540">Nuclease</keyword>
<dbReference type="GO" id="GO:0000400">
    <property type="term" value="F:four-way junction DNA binding"/>
    <property type="evidence" value="ECO:0007669"/>
    <property type="project" value="TreeGrafter"/>
</dbReference>
<proteinExistence type="inferred from homology"/>
<dbReference type="Gene3D" id="1.10.150.20">
    <property type="entry name" value="5' to 3' exonuclease, C-terminal subdomain"/>
    <property type="match status" value="1"/>
</dbReference>
<organism evidence="12 13">
    <name type="scientific">Stegodyphus mimosarum</name>
    <name type="common">African social velvet spider</name>
    <dbReference type="NCBI Taxonomy" id="407821"/>
    <lineage>
        <taxon>Eukaryota</taxon>
        <taxon>Metazoa</taxon>
        <taxon>Ecdysozoa</taxon>
        <taxon>Arthropoda</taxon>
        <taxon>Chelicerata</taxon>
        <taxon>Arachnida</taxon>
        <taxon>Araneae</taxon>
        <taxon>Araneomorphae</taxon>
        <taxon>Entelegynae</taxon>
        <taxon>Eresoidea</taxon>
        <taxon>Eresidae</taxon>
        <taxon>Stegodyphus</taxon>
    </lineage>
</organism>
<dbReference type="OrthoDB" id="2959108at2759"/>
<dbReference type="GO" id="GO:0017108">
    <property type="term" value="F:5'-flap endonuclease activity"/>
    <property type="evidence" value="ECO:0007669"/>
    <property type="project" value="TreeGrafter"/>
</dbReference>
<evidence type="ECO:0000256" key="7">
    <source>
        <dbReference type="ARBA" id="ARBA00022842"/>
    </source>
</evidence>